<keyword evidence="4 17" id="KW-0812">Transmembrane</keyword>
<dbReference type="AlphaFoldDB" id="A0A379C531"/>
<evidence type="ECO:0000256" key="14">
    <source>
        <dbReference type="ARBA" id="ARBA00044770"/>
    </source>
</evidence>
<dbReference type="RefSeq" id="WP_019034799.1">
    <property type="nucleotide sequence ID" value="NZ_CP165621.1"/>
</dbReference>
<comment type="similarity">
    <text evidence="11">Belongs to the SEDS family. FtsW subfamily.</text>
</comment>
<evidence type="ECO:0000313" key="18">
    <source>
        <dbReference type="EMBL" id="SUB57452.1"/>
    </source>
</evidence>
<keyword evidence="3" id="KW-0808">Transferase</keyword>
<evidence type="ECO:0000256" key="16">
    <source>
        <dbReference type="ARBA" id="ARBA00049966"/>
    </source>
</evidence>
<dbReference type="PANTHER" id="PTHR30474">
    <property type="entry name" value="CELL CYCLE PROTEIN"/>
    <property type="match status" value="1"/>
</dbReference>
<feature type="transmembrane region" description="Helical" evidence="17">
    <location>
        <begin position="79"/>
        <end position="97"/>
    </location>
</feature>
<evidence type="ECO:0000256" key="10">
    <source>
        <dbReference type="ARBA" id="ARBA00033270"/>
    </source>
</evidence>
<evidence type="ECO:0000256" key="6">
    <source>
        <dbReference type="ARBA" id="ARBA00022984"/>
    </source>
</evidence>
<accession>A0A379C531</accession>
<feature type="transmembrane region" description="Helical" evidence="17">
    <location>
        <begin position="194"/>
        <end position="212"/>
    </location>
</feature>
<evidence type="ECO:0000256" key="9">
    <source>
        <dbReference type="ARBA" id="ARBA00032370"/>
    </source>
</evidence>
<keyword evidence="2" id="KW-0328">Glycosyltransferase</keyword>
<comment type="catalytic activity">
    <reaction evidence="15">
        <text>[GlcNAc-(1-&gt;4)-Mur2Ac(oyl-L-Ala-gamma-D-Glu-L-Lys-D-Ala-D-Ala)](n)-di-trans,octa-cis-undecaprenyl diphosphate + beta-D-GlcNAc-(1-&gt;4)-Mur2Ac(oyl-L-Ala-gamma-D-Glu-L-Lys-D-Ala-D-Ala)-di-trans,octa-cis-undecaprenyl diphosphate = [GlcNAc-(1-&gt;4)-Mur2Ac(oyl-L-Ala-gamma-D-Glu-L-Lys-D-Ala-D-Ala)](n+1)-di-trans,octa-cis-undecaprenyl diphosphate + di-trans,octa-cis-undecaprenyl diphosphate + H(+)</text>
        <dbReference type="Rhea" id="RHEA:23708"/>
        <dbReference type="Rhea" id="RHEA-COMP:9602"/>
        <dbReference type="Rhea" id="RHEA-COMP:9603"/>
        <dbReference type="ChEBI" id="CHEBI:15378"/>
        <dbReference type="ChEBI" id="CHEBI:58405"/>
        <dbReference type="ChEBI" id="CHEBI:60033"/>
        <dbReference type="ChEBI" id="CHEBI:78435"/>
        <dbReference type="EC" id="2.4.99.28"/>
    </reaction>
</comment>
<evidence type="ECO:0000256" key="8">
    <source>
        <dbReference type="ARBA" id="ARBA00023136"/>
    </source>
</evidence>
<dbReference type="EMBL" id="UGSZ01000001">
    <property type="protein sequence ID" value="SUB57452.1"/>
    <property type="molecule type" value="Genomic_DNA"/>
</dbReference>
<keyword evidence="8 17" id="KW-0472">Membrane</keyword>
<feature type="transmembrane region" description="Helical" evidence="17">
    <location>
        <begin position="173"/>
        <end position="189"/>
    </location>
</feature>
<reference evidence="18 19" key="1">
    <citation type="submission" date="2018-06" db="EMBL/GenBank/DDBJ databases">
        <authorList>
            <consortium name="Pathogen Informatics"/>
            <person name="Doyle S."/>
        </authorList>
    </citation>
    <scope>NUCLEOTIDE SEQUENCE [LARGE SCALE GENOMIC DNA]</scope>
    <source>
        <strain evidence="18 19">NCTC13149</strain>
    </source>
</reference>
<evidence type="ECO:0000256" key="3">
    <source>
        <dbReference type="ARBA" id="ARBA00022679"/>
    </source>
</evidence>
<dbReference type="GO" id="GO:0005886">
    <property type="term" value="C:plasma membrane"/>
    <property type="evidence" value="ECO:0007669"/>
    <property type="project" value="TreeGrafter"/>
</dbReference>
<dbReference type="GO" id="GO:0015648">
    <property type="term" value="F:lipid-linked peptidoglycan transporter activity"/>
    <property type="evidence" value="ECO:0007669"/>
    <property type="project" value="TreeGrafter"/>
</dbReference>
<keyword evidence="6" id="KW-0573">Peptidoglycan synthesis</keyword>
<evidence type="ECO:0000256" key="15">
    <source>
        <dbReference type="ARBA" id="ARBA00049902"/>
    </source>
</evidence>
<dbReference type="GO" id="GO:0051301">
    <property type="term" value="P:cell division"/>
    <property type="evidence" value="ECO:0007669"/>
    <property type="project" value="UniProtKB-KW"/>
</dbReference>
<feature type="transmembrane region" description="Helical" evidence="17">
    <location>
        <begin position="12"/>
        <end position="35"/>
    </location>
</feature>
<keyword evidence="18" id="KW-0131">Cell cycle</keyword>
<evidence type="ECO:0000256" key="5">
    <source>
        <dbReference type="ARBA" id="ARBA00022960"/>
    </source>
</evidence>
<dbReference type="Pfam" id="PF01098">
    <property type="entry name" value="FTSW_RODA_SPOVE"/>
    <property type="match status" value="1"/>
</dbReference>
<name>A0A379C531_9FIRM</name>
<evidence type="ECO:0000256" key="17">
    <source>
        <dbReference type="SAM" id="Phobius"/>
    </source>
</evidence>
<gene>
    <name evidence="18" type="primary">ftsW_2</name>
    <name evidence="18" type="ORF">NCTC13149_01295</name>
</gene>
<sequence length="374" mass="41853">MKLKIKSQIKEVDLILLFDVMALLIFGLVSVASASFPTTIKYDVNRFYYLIRQLVWMVLGIFSVLFIIKVNKNFIKKNINWVFLLSIILIFMLWTPMGKLVNGQVRWLKIEIAGREIFAFQPSDILKVSSILFLAKYLANNFNKIKEDSIFVTILVIMGFSIVPIMIKDFSTAIVIGLALFAMFTSAGMTKKEFLIMLLMGLGLVVLILMGPGSKYRRERIMGLIASDQGDVSDELYQITQSLYAIALGGYTGSGFFQSKQKYANLPEAHTDFIFSVICEEFGFVGALVLIILYLILIYRGFKIATQTDDLFYKFTAIGITTYIGIQAFFNIGVTCKILPVTGITLPFISYGGTALVMSMVAVGLLLKISKDGN</sequence>
<keyword evidence="5" id="KW-0133">Cell shape</keyword>
<feature type="transmembrane region" description="Helical" evidence="17">
    <location>
        <begin position="150"/>
        <end position="167"/>
    </location>
</feature>
<dbReference type="GO" id="GO:0032153">
    <property type="term" value="C:cell division site"/>
    <property type="evidence" value="ECO:0007669"/>
    <property type="project" value="TreeGrafter"/>
</dbReference>
<organism evidence="18 19">
    <name type="scientific">Peptoniphilus lacrimalis</name>
    <dbReference type="NCBI Taxonomy" id="33031"/>
    <lineage>
        <taxon>Bacteria</taxon>
        <taxon>Bacillati</taxon>
        <taxon>Bacillota</taxon>
        <taxon>Tissierellia</taxon>
        <taxon>Tissierellales</taxon>
        <taxon>Peptoniphilaceae</taxon>
        <taxon>Peptoniphilus</taxon>
    </lineage>
</organism>
<feature type="transmembrane region" description="Helical" evidence="17">
    <location>
        <begin position="47"/>
        <end position="67"/>
    </location>
</feature>
<dbReference type="STRING" id="1122949.GCA_000378725_01033"/>
<keyword evidence="18" id="KW-0132">Cell division</keyword>
<dbReference type="GO" id="GO:0008360">
    <property type="term" value="P:regulation of cell shape"/>
    <property type="evidence" value="ECO:0007669"/>
    <property type="project" value="UniProtKB-KW"/>
</dbReference>
<evidence type="ECO:0000256" key="4">
    <source>
        <dbReference type="ARBA" id="ARBA00022692"/>
    </source>
</evidence>
<feature type="transmembrane region" description="Helical" evidence="17">
    <location>
        <begin position="344"/>
        <end position="367"/>
    </location>
</feature>
<evidence type="ECO:0000256" key="1">
    <source>
        <dbReference type="ARBA" id="ARBA00004141"/>
    </source>
</evidence>
<evidence type="ECO:0000313" key="19">
    <source>
        <dbReference type="Proteomes" id="UP000255517"/>
    </source>
</evidence>
<dbReference type="EC" id="2.4.99.28" evidence="14"/>
<evidence type="ECO:0000256" key="7">
    <source>
        <dbReference type="ARBA" id="ARBA00022989"/>
    </source>
</evidence>
<feature type="transmembrane region" description="Helical" evidence="17">
    <location>
        <begin position="273"/>
        <end position="299"/>
    </location>
</feature>
<evidence type="ECO:0000256" key="2">
    <source>
        <dbReference type="ARBA" id="ARBA00022676"/>
    </source>
</evidence>
<evidence type="ECO:0000256" key="12">
    <source>
        <dbReference type="ARBA" id="ARBA00041185"/>
    </source>
</evidence>
<keyword evidence="7 17" id="KW-1133">Transmembrane helix</keyword>
<comment type="function">
    <text evidence="16">Peptidoglycan polymerase that is essential for cell division.</text>
</comment>
<dbReference type="PANTHER" id="PTHR30474:SF2">
    <property type="entry name" value="PEPTIDOGLYCAN GLYCOSYLTRANSFERASE FTSW-RELATED"/>
    <property type="match status" value="1"/>
</dbReference>
<dbReference type="GO" id="GO:0009252">
    <property type="term" value="P:peptidoglycan biosynthetic process"/>
    <property type="evidence" value="ECO:0007669"/>
    <property type="project" value="UniProtKB-KW"/>
</dbReference>
<dbReference type="OrthoDB" id="9812661at2"/>
<dbReference type="InterPro" id="IPR001182">
    <property type="entry name" value="FtsW/RodA"/>
</dbReference>
<evidence type="ECO:0000256" key="11">
    <source>
        <dbReference type="ARBA" id="ARBA00038053"/>
    </source>
</evidence>
<proteinExistence type="inferred from homology"/>
<dbReference type="GO" id="GO:0008955">
    <property type="term" value="F:peptidoglycan glycosyltransferase activity"/>
    <property type="evidence" value="ECO:0007669"/>
    <property type="project" value="UniProtKB-EC"/>
</dbReference>
<feature type="transmembrane region" description="Helical" evidence="17">
    <location>
        <begin position="311"/>
        <end position="332"/>
    </location>
</feature>
<comment type="subcellular location">
    <subcellularLocation>
        <location evidence="1">Membrane</location>
        <topology evidence="1">Multi-pass membrane protein</topology>
    </subcellularLocation>
</comment>
<protein>
    <recommendedName>
        <fullName evidence="12">Probable peptidoglycan glycosyltransferase FtsW</fullName>
        <ecNumber evidence="14">2.4.99.28</ecNumber>
    </recommendedName>
    <alternativeName>
        <fullName evidence="13">Cell division protein FtsW</fullName>
    </alternativeName>
    <alternativeName>
        <fullName evidence="10">Cell wall polymerase</fullName>
    </alternativeName>
    <alternativeName>
        <fullName evidence="9">Peptidoglycan polymerase</fullName>
    </alternativeName>
</protein>
<dbReference type="Proteomes" id="UP000255517">
    <property type="component" value="Unassembled WGS sequence"/>
</dbReference>
<evidence type="ECO:0000256" key="13">
    <source>
        <dbReference type="ARBA" id="ARBA00041418"/>
    </source>
</evidence>